<protein>
    <submittedName>
        <fullName evidence="2">Mycothiol system anti-sigma-R factor</fullName>
    </submittedName>
</protein>
<name>A0ABV3PAC8_9ACTN</name>
<dbReference type="EMBL" id="JBFNQN010000011">
    <property type="protein sequence ID" value="MEW9266333.1"/>
    <property type="molecule type" value="Genomic_DNA"/>
</dbReference>
<dbReference type="InterPro" id="IPR024020">
    <property type="entry name" value="Anit_sigma_mycothiol_RsrA"/>
</dbReference>
<comment type="caution">
    <text evidence="2">The sequence shown here is derived from an EMBL/GenBank/DDBJ whole genome shotgun (WGS) entry which is preliminary data.</text>
</comment>
<dbReference type="Proteomes" id="UP001555826">
    <property type="component" value="Unassembled WGS sequence"/>
</dbReference>
<dbReference type="Pfam" id="PF13490">
    <property type="entry name" value="zf-HC2"/>
    <property type="match status" value="1"/>
</dbReference>
<dbReference type="NCBIfam" id="TIGR03988">
    <property type="entry name" value="antisig_RsrA"/>
    <property type="match status" value="1"/>
</dbReference>
<reference evidence="2 3" key="1">
    <citation type="submission" date="2024-07" db="EMBL/GenBank/DDBJ databases">
        <authorList>
            <person name="Thanompreechachai J."/>
            <person name="Duangmal K."/>
        </authorList>
    </citation>
    <scope>NUCLEOTIDE SEQUENCE [LARGE SCALE GENOMIC DNA]</scope>
    <source>
        <strain evidence="2 3">KCTC 19886</strain>
    </source>
</reference>
<evidence type="ECO:0000313" key="3">
    <source>
        <dbReference type="Proteomes" id="UP001555826"/>
    </source>
</evidence>
<keyword evidence="3" id="KW-1185">Reference proteome</keyword>
<dbReference type="RefSeq" id="WP_367639459.1">
    <property type="nucleotide sequence ID" value="NZ_JBFNQN010000011.1"/>
</dbReference>
<accession>A0ABV3PAC8</accession>
<sequence length="100" mass="11129">MSTSEEVTPDEAQTEVSRCREVLDRAFEYLDGEMPDLDCEKLRAHLEDCASCLAQLAEDEKLKQVIRDGCPCEEAPQTLRARILVSITEVSAVSSSTPLR</sequence>
<gene>
    <name evidence="2" type="primary">rsrA</name>
    <name evidence="2" type="ORF">AB1207_16395</name>
</gene>
<evidence type="ECO:0000313" key="2">
    <source>
        <dbReference type="EMBL" id="MEW9266333.1"/>
    </source>
</evidence>
<organism evidence="2 3">
    <name type="scientific">Kineococcus endophyticus</name>
    <dbReference type="NCBI Taxonomy" id="1181883"/>
    <lineage>
        <taxon>Bacteria</taxon>
        <taxon>Bacillati</taxon>
        <taxon>Actinomycetota</taxon>
        <taxon>Actinomycetes</taxon>
        <taxon>Kineosporiales</taxon>
        <taxon>Kineosporiaceae</taxon>
        <taxon>Kineococcus</taxon>
    </lineage>
</organism>
<feature type="domain" description="Putative zinc-finger" evidence="1">
    <location>
        <begin position="19"/>
        <end position="52"/>
    </location>
</feature>
<proteinExistence type="predicted"/>
<dbReference type="InterPro" id="IPR027383">
    <property type="entry name" value="Znf_put"/>
</dbReference>
<evidence type="ECO:0000259" key="1">
    <source>
        <dbReference type="Pfam" id="PF13490"/>
    </source>
</evidence>